<proteinExistence type="inferred from homology"/>
<dbReference type="Pfam" id="PF01590">
    <property type="entry name" value="GAF"/>
    <property type="match status" value="1"/>
</dbReference>
<dbReference type="eggNOG" id="COG2804">
    <property type="taxonomic scope" value="Bacteria"/>
</dbReference>
<dbReference type="InterPro" id="IPR003018">
    <property type="entry name" value="GAF"/>
</dbReference>
<comment type="similarity">
    <text evidence="1">Belongs to the GSP E family.</text>
</comment>
<dbReference type="PANTHER" id="PTHR30258">
    <property type="entry name" value="TYPE II SECRETION SYSTEM PROTEIN GSPE-RELATED"/>
    <property type="match status" value="1"/>
</dbReference>
<keyword evidence="2" id="KW-0547">Nucleotide-binding</keyword>
<dbReference type="SUPFAM" id="SSF52540">
    <property type="entry name" value="P-loop containing nucleoside triphosphate hydrolases"/>
    <property type="match status" value="1"/>
</dbReference>
<feature type="domain" description="Bacterial type II secretion system protein E" evidence="5">
    <location>
        <begin position="578"/>
        <end position="592"/>
    </location>
</feature>
<dbReference type="PANTHER" id="PTHR30258:SF1">
    <property type="entry name" value="PROTEIN TRANSPORT PROTEIN HOFB HOMOLOG"/>
    <property type="match status" value="1"/>
</dbReference>
<evidence type="ECO:0000256" key="1">
    <source>
        <dbReference type="ARBA" id="ARBA00006611"/>
    </source>
</evidence>
<evidence type="ECO:0000256" key="3">
    <source>
        <dbReference type="ARBA" id="ARBA00022840"/>
    </source>
</evidence>
<dbReference type="AlphaFoldDB" id="A8ZY43"/>
<dbReference type="RefSeq" id="WP_012174667.1">
    <property type="nucleotide sequence ID" value="NC_009943.1"/>
</dbReference>
<dbReference type="Gene3D" id="3.30.450.90">
    <property type="match status" value="1"/>
</dbReference>
<accession>A8ZY43</accession>
<keyword evidence="3" id="KW-0067">ATP-binding</keyword>
<dbReference type="Pfam" id="PF00437">
    <property type="entry name" value="T2SSE"/>
    <property type="match status" value="1"/>
</dbReference>
<dbReference type="KEGG" id="dol:Dole_1244"/>
<dbReference type="EMBL" id="CP000859">
    <property type="protein sequence ID" value="ABW67050.1"/>
    <property type="molecule type" value="Genomic_DNA"/>
</dbReference>
<dbReference type="GO" id="GO:0005886">
    <property type="term" value="C:plasma membrane"/>
    <property type="evidence" value="ECO:0007669"/>
    <property type="project" value="TreeGrafter"/>
</dbReference>
<gene>
    <name evidence="6" type="ordered locus">Dole_1244</name>
</gene>
<feature type="compositionally biased region" description="Polar residues" evidence="4">
    <location>
        <begin position="1"/>
        <end position="20"/>
    </location>
</feature>
<sequence>MAVTLSTAQTGTGAHSSSSDAEYRRKVQEVNKRIFSAANLDEILIDIKEDIIDLFAAQRITIYYVDGIKRELVSRYKSGEEVEEIRVPLSPDSIAGFAAYKQRMVNIKDVYNQRELVKIDPALSFDEKWDRRSGFTSKQILVAPILFKKMLIGAIQLVNRKDGKPFTEEDERNLTELAETMGIGLYNQKKMAAAKKGRRNKYDHLMENHILTQKELTRAVTLARENSQTVEEVLIKEFNVPKDELGTSLAKYYDAPYRPYDKGTPIPGELLGGLKVPFMKNNTWVPLCTTPEGDIQIAIDNPHDIQRVNEIKALFTGKRIKFCVSFKEDIYDFIELFTTDEVETSSIDDILSKMQEEEEEIEDTSMGVSEESSAIVQLVNKVIIDAYNRGASDIHIEPYPGKGNTEVRIRVDGRCTLYQTIPYHYKNAVASRIKIMSDLDIAEKRKPQDGKIKFKKYGGLDIELRVATVPTQGGLEDIVMRILAAGEPIPLSKMGFSKHNYDNFITCVTRPYGIIFVCGPTGSGKTTTLHSALKYINKVETKIWTAEDPVEITQRGLRQVQVKPKIGFDFAAAMRAFLRADPDVIMVGEMRDKETTHIGIEASLTGHLVFSTLHTNSAPESITRLLDMGMDPFNFADAVLCILAQRLVLTLCKDCKKSYHPSKEEYDELVRLYGGQELFDKSINLPFTDDLEFNRPAGCNACNNTGYRGRMGLHELLMGSLDIKRLIQTRARVEEIREKAIQEGMRTLMQDGIEKIFQGYCDLIMVRKVCIS</sequence>
<dbReference type="SMART" id="SM00065">
    <property type="entry name" value="GAF"/>
    <property type="match status" value="1"/>
</dbReference>
<dbReference type="InterPro" id="IPR027417">
    <property type="entry name" value="P-loop_NTPase"/>
</dbReference>
<dbReference type="Pfam" id="PF05157">
    <property type="entry name" value="MshEN"/>
    <property type="match status" value="1"/>
</dbReference>
<dbReference type="InterPro" id="IPR003593">
    <property type="entry name" value="AAA+_ATPase"/>
</dbReference>
<dbReference type="GO" id="GO:0005524">
    <property type="term" value="F:ATP binding"/>
    <property type="evidence" value="ECO:0007669"/>
    <property type="project" value="UniProtKB-KW"/>
</dbReference>
<dbReference type="InterPro" id="IPR001482">
    <property type="entry name" value="T2SS/T4SS_dom"/>
</dbReference>
<dbReference type="STRING" id="96561.Dole_1244"/>
<dbReference type="HOGENOM" id="CLU_013446_7_1_7"/>
<evidence type="ECO:0000259" key="5">
    <source>
        <dbReference type="PROSITE" id="PS00662"/>
    </source>
</evidence>
<dbReference type="Proteomes" id="UP000008561">
    <property type="component" value="Chromosome"/>
</dbReference>
<dbReference type="PROSITE" id="PS00662">
    <property type="entry name" value="T2SP_E"/>
    <property type="match status" value="1"/>
</dbReference>
<protein>
    <submittedName>
        <fullName evidence="6">Putative phytochrome sensor protein</fullName>
    </submittedName>
</protein>
<evidence type="ECO:0000313" key="7">
    <source>
        <dbReference type="Proteomes" id="UP000008561"/>
    </source>
</evidence>
<evidence type="ECO:0000313" key="6">
    <source>
        <dbReference type="EMBL" id="ABW67050.1"/>
    </source>
</evidence>
<dbReference type="GO" id="GO:0016887">
    <property type="term" value="F:ATP hydrolysis activity"/>
    <property type="evidence" value="ECO:0007669"/>
    <property type="project" value="TreeGrafter"/>
</dbReference>
<reference evidence="6 7" key="1">
    <citation type="submission" date="2007-10" db="EMBL/GenBank/DDBJ databases">
        <title>Complete sequence of Desulfococcus oleovorans Hxd3.</title>
        <authorList>
            <consortium name="US DOE Joint Genome Institute"/>
            <person name="Copeland A."/>
            <person name="Lucas S."/>
            <person name="Lapidus A."/>
            <person name="Barry K."/>
            <person name="Glavina del Rio T."/>
            <person name="Dalin E."/>
            <person name="Tice H."/>
            <person name="Pitluck S."/>
            <person name="Kiss H."/>
            <person name="Brettin T."/>
            <person name="Bruce D."/>
            <person name="Detter J.C."/>
            <person name="Han C."/>
            <person name="Schmutz J."/>
            <person name="Larimer F."/>
            <person name="Land M."/>
            <person name="Hauser L."/>
            <person name="Kyrpides N."/>
            <person name="Kim E."/>
            <person name="Wawrik B."/>
            <person name="Richardson P."/>
        </authorList>
    </citation>
    <scope>NUCLEOTIDE SEQUENCE [LARGE SCALE GENOMIC DNA]</scope>
    <source>
        <strain evidence="7">DSM 6200 / JCM 39069 / Hxd3</strain>
    </source>
</reference>
<dbReference type="Gene3D" id="3.30.450.40">
    <property type="match status" value="1"/>
</dbReference>
<dbReference type="InterPro" id="IPR029016">
    <property type="entry name" value="GAF-like_dom_sf"/>
</dbReference>
<dbReference type="SUPFAM" id="SSF160246">
    <property type="entry name" value="EspE N-terminal domain-like"/>
    <property type="match status" value="1"/>
</dbReference>
<dbReference type="OrthoDB" id="9805147at2"/>
<evidence type="ECO:0000256" key="4">
    <source>
        <dbReference type="SAM" id="MobiDB-lite"/>
    </source>
</evidence>
<name>A8ZY43_DESOH</name>
<organism evidence="6 7">
    <name type="scientific">Desulfosudis oleivorans (strain DSM 6200 / JCM 39069 / Hxd3)</name>
    <name type="common">Desulfococcus oleovorans</name>
    <dbReference type="NCBI Taxonomy" id="96561"/>
    <lineage>
        <taxon>Bacteria</taxon>
        <taxon>Pseudomonadati</taxon>
        <taxon>Thermodesulfobacteriota</taxon>
        <taxon>Desulfobacteria</taxon>
        <taxon>Desulfobacterales</taxon>
        <taxon>Desulfosudaceae</taxon>
        <taxon>Desulfosudis</taxon>
    </lineage>
</organism>
<dbReference type="SMART" id="SM00382">
    <property type="entry name" value="AAA"/>
    <property type="match status" value="1"/>
</dbReference>
<dbReference type="SUPFAM" id="SSF55781">
    <property type="entry name" value="GAF domain-like"/>
    <property type="match status" value="1"/>
</dbReference>
<dbReference type="Gene3D" id="3.40.50.300">
    <property type="entry name" value="P-loop containing nucleotide triphosphate hydrolases"/>
    <property type="match status" value="1"/>
</dbReference>
<dbReference type="Gene3D" id="3.30.300.160">
    <property type="entry name" value="Type II secretion system, protein E, N-terminal domain"/>
    <property type="match status" value="1"/>
</dbReference>
<keyword evidence="7" id="KW-1185">Reference proteome</keyword>
<dbReference type="eggNOG" id="COG2203">
    <property type="taxonomic scope" value="Bacteria"/>
</dbReference>
<dbReference type="CDD" id="cd01129">
    <property type="entry name" value="PulE-GspE-like"/>
    <property type="match status" value="1"/>
</dbReference>
<dbReference type="InterPro" id="IPR007831">
    <property type="entry name" value="T2SS_GspE_N"/>
</dbReference>
<evidence type="ECO:0000256" key="2">
    <source>
        <dbReference type="ARBA" id="ARBA00022741"/>
    </source>
</evidence>
<feature type="region of interest" description="Disordered" evidence="4">
    <location>
        <begin position="1"/>
        <end position="22"/>
    </location>
</feature>
<dbReference type="InterPro" id="IPR037257">
    <property type="entry name" value="T2SS_E_N_sf"/>
</dbReference>